<dbReference type="PROSITE" id="PS01124">
    <property type="entry name" value="HTH_ARAC_FAMILY_2"/>
    <property type="match status" value="1"/>
</dbReference>
<dbReference type="InterPro" id="IPR014710">
    <property type="entry name" value="RmlC-like_jellyroll"/>
</dbReference>
<evidence type="ECO:0000313" key="5">
    <source>
        <dbReference type="EMBL" id="KAA4990693.1"/>
    </source>
</evidence>
<dbReference type="Pfam" id="PF12833">
    <property type="entry name" value="HTH_18"/>
    <property type="match status" value="1"/>
</dbReference>
<dbReference type="GO" id="GO:0003700">
    <property type="term" value="F:DNA-binding transcription factor activity"/>
    <property type="evidence" value="ECO:0007669"/>
    <property type="project" value="InterPro"/>
</dbReference>
<protein>
    <submittedName>
        <fullName evidence="5">Helix-turn-helix transcriptional regulator</fullName>
    </submittedName>
</protein>
<dbReference type="PANTHER" id="PTHR43280">
    <property type="entry name" value="ARAC-FAMILY TRANSCRIPTIONAL REGULATOR"/>
    <property type="match status" value="1"/>
</dbReference>
<dbReference type="Proteomes" id="UP000460666">
    <property type="component" value="Unassembled WGS sequence"/>
</dbReference>
<gene>
    <name evidence="5" type="ORF">F2Z89_22430</name>
</gene>
<dbReference type="InterPro" id="IPR018060">
    <property type="entry name" value="HTH_AraC"/>
</dbReference>
<accession>A0A642HLR4</accession>
<dbReference type="RefSeq" id="WP_130071554.1">
    <property type="nucleotide sequence ID" value="NZ_RCXN01000022.1"/>
</dbReference>
<sequence>MGLLYLKEHTSCYNYTKCIQEGFLYYKFQQREIHQEKSEADCILFVMEGYLEISCNGEKLKLSAGNMICFSRGSICNIHSSGQGSIVIAQFDNVIQSCEKVSFSQLYALNVRNEKEMCPLEIRPELQLFLELLINYLKDGAGCIHFHEVKLKELFWNIRFYYTKTEQAVFFHPLLGNDHEFRKVVLDNYRNARTVKELARLCGNSLSSFKRKFLREFKEPASEWLQKQINRMIKHKLADENIPIGDIADELYFSSQSQFCRYCKRHFGYAPREWRKLLKHKSITLNALSHKSTVERKRQKKEPY</sequence>
<dbReference type="Gene3D" id="1.10.10.60">
    <property type="entry name" value="Homeodomain-like"/>
    <property type="match status" value="1"/>
</dbReference>
<evidence type="ECO:0000313" key="6">
    <source>
        <dbReference type="Proteomes" id="UP000460666"/>
    </source>
</evidence>
<dbReference type="SUPFAM" id="SSF46689">
    <property type="entry name" value="Homeodomain-like"/>
    <property type="match status" value="1"/>
</dbReference>
<dbReference type="EMBL" id="VWCJ01000030">
    <property type="protein sequence ID" value="KAA4990693.1"/>
    <property type="molecule type" value="Genomic_DNA"/>
</dbReference>
<evidence type="ECO:0000256" key="3">
    <source>
        <dbReference type="ARBA" id="ARBA00023163"/>
    </source>
</evidence>
<evidence type="ECO:0000256" key="1">
    <source>
        <dbReference type="ARBA" id="ARBA00023015"/>
    </source>
</evidence>
<proteinExistence type="predicted"/>
<keyword evidence="2" id="KW-0238">DNA-binding</keyword>
<dbReference type="GO" id="GO:0043565">
    <property type="term" value="F:sequence-specific DNA binding"/>
    <property type="evidence" value="ECO:0007669"/>
    <property type="project" value="InterPro"/>
</dbReference>
<comment type="caution">
    <text evidence="5">The sequence shown here is derived from an EMBL/GenBank/DDBJ whole genome shotgun (WGS) entry which is preliminary data.</text>
</comment>
<keyword evidence="3" id="KW-0804">Transcription</keyword>
<name>A0A642HLR4_BACFG</name>
<organism evidence="5 6">
    <name type="scientific">Bacteroides fragilis</name>
    <dbReference type="NCBI Taxonomy" id="817"/>
    <lineage>
        <taxon>Bacteria</taxon>
        <taxon>Pseudomonadati</taxon>
        <taxon>Bacteroidota</taxon>
        <taxon>Bacteroidia</taxon>
        <taxon>Bacteroidales</taxon>
        <taxon>Bacteroidaceae</taxon>
        <taxon>Bacteroides</taxon>
    </lineage>
</organism>
<dbReference type="Gene3D" id="2.60.120.10">
    <property type="entry name" value="Jelly Rolls"/>
    <property type="match status" value="1"/>
</dbReference>
<evidence type="ECO:0000256" key="2">
    <source>
        <dbReference type="ARBA" id="ARBA00023125"/>
    </source>
</evidence>
<dbReference type="InterPro" id="IPR009057">
    <property type="entry name" value="Homeodomain-like_sf"/>
</dbReference>
<reference evidence="5 6" key="1">
    <citation type="journal article" date="2019" name="Nat. Med.">
        <title>A library of human gut bacterial isolates paired with longitudinal multiomics data enables mechanistic microbiome research.</title>
        <authorList>
            <person name="Poyet M."/>
            <person name="Groussin M."/>
            <person name="Gibbons S.M."/>
            <person name="Avila-Pacheco J."/>
            <person name="Jiang X."/>
            <person name="Kearney S.M."/>
            <person name="Perrotta A.R."/>
            <person name="Berdy B."/>
            <person name="Zhao S."/>
            <person name="Lieberman T.D."/>
            <person name="Swanson P.K."/>
            <person name="Smith M."/>
            <person name="Roesemann S."/>
            <person name="Alexander J.E."/>
            <person name="Rich S.A."/>
            <person name="Livny J."/>
            <person name="Vlamakis H."/>
            <person name="Clish C."/>
            <person name="Bullock K."/>
            <person name="Deik A."/>
            <person name="Scott J."/>
            <person name="Pierce K.A."/>
            <person name="Xavier R.J."/>
            <person name="Alm E.J."/>
        </authorList>
    </citation>
    <scope>NUCLEOTIDE SEQUENCE [LARGE SCALE GENOMIC DNA]</scope>
    <source>
        <strain evidence="5 6">BIOML-A46</strain>
    </source>
</reference>
<keyword evidence="1" id="KW-0805">Transcription regulation</keyword>
<evidence type="ECO:0000259" key="4">
    <source>
        <dbReference type="PROSITE" id="PS01124"/>
    </source>
</evidence>
<dbReference type="AlphaFoldDB" id="A0A642HLR4"/>
<dbReference type="PANTHER" id="PTHR43280:SF10">
    <property type="entry name" value="REGULATORY PROTEIN POCR"/>
    <property type="match status" value="1"/>
</dbReference>
<feature type="domain" description="HTH araC/xylS-type" evidence="4">
    <location>
        <begin position="179"/>
        <end position="277"/>
    </location>
</feature>
<dbReference type="SMART" id="SM00342">
    <property type="entry name" value="HTH_ARAC"/>
    <property type="match status" value="1"/>
</dbReference>